<organism evidence="4 5">
    <name type="scientific">Rhizobium lusitanum</name>
    <dbReference type="NCBI Taxonomy" id="293958"/>
    <lineage>
        <taxon>Bacteria</taxon>
        <taxon>Pseudomonadati</taxon>
        <taxon>Pseudomonadota</taxon>
        <taxon>Alphaproteobacteria</taxon>
        <taxon>Hyphomicrobiales</taxon>
        <taxon>Rhizobiaceae</taxon>
        <taxon>Rhizobium/Agrobacterium group</taxon>
        <taxon>Rhizobium</taxon>
    </lineage>
</organism>
<dbReference type="SUPFAM" id="SSF52540">
    <property type="entry name" value="P-loop containing nucleoside triphosphate hydrolases"/>
    <property type="match status" value="1"/>
</dbReference>
<sequence length="475" mass="52456">MRGGYAASTRPNMEADRGCLGKERMRYCFGSFELDTLRRELTRDGRPMRLAGRGFDLLACLVERRGETISSEEIVGKVWPDRRMDPSQLRFHIAPLRKALGQSSECRFIAALSGKGYSFIAEVNPKYPDGSEGFHAPSETQARIKALDPDSEREISFWRETELAGRKDEIAAFGRTLLSDRFLTIVGAGGVGKTSLALAIADDLRERFSRGVLVVNVAAIHGLGMISTAMASLQAQRSEGGALLILDGCEQDTIFAAETARRLLASFKDLFVIATSRAPLMTAGERQRRLGMLAVPPAGSSWPRILSYPSVEVLLMRGHLDAGSLSESERIMVADASRRLDGLPLAIEIAAVHCRRGGVEALRNIPEDGIFDLEARHARPDRHRTLRANVDWSYRMLSDEEKDVLRRLSVFAGPFEMDAAFAACARTASERSAFPDRFLSLILKSVMLVDIEGDAKIYRLGNDIRRLSIARSNVP</sequence>
<feature type="DNA-binding region" description="OmpR/PhoB-type" evidence="2">
    <location>
        <begin position="24"/>
        <end position="121"/>
    </location>
</feature>
<dbReference type="Gene3D" id="1.10.10.10">
    <property type="entry name" value="Winged helix-like DNA-binding domain superfamily/Winged helix DNA-binding domain"/>
    <property type="match status" value="1"/>
</dbReference>
<dbReference type="SUPFAM" id="SSF46894">
    <property type="entry name" value="C-terminal effector domain of the bipartite response regulators"/>
    <property type="match status" value="1"/>
</dbReference>
<proteinExistence type="predicted"/>
<dbReference type="InterPro" id="IPR027417">
    <property type="entry name" value="P-loop_NTPase"/>
</dbReference>
<keyword evidence="1 2" id="KW-0238">DNA-binding</keyword>
<dbReference type="Proteomes" id="UP000483035">
    <property type="component" value="Unassembled WGS sequence"/>
</dbReference>
<dbReference type="EMBL" id="WUEY01000026">
    <property type="protein sequence ID" value="NEI74160.1"/>
    <property type="molecule type" value="Genomic_DNA"/>
</dbReference>
<dbReference type="GO" id="GO:0003677">
    <property type="term" value="F:DNA binding"/>
    <property type="evidence" value="ECO:0007669"/>
    <property type="project" value="UniProtKB-UniRule"/>
</dbReference>
<dbReference type="AlphaFoldDB" id="A0A6L9UJV5"/>
<name>A0A6L9UJV5_9HYPH</name>
<dbReference type="Pfam" id="PF00486">
    <property type="entry name" value="Trans_reg_C"/>
    <property type="match status" value="1"/>
</dbReference>
<dbReference type="PROSITE" id="PS51755">
    <property type="entry name" value="OMPR_PHOB"/>
    <property type="match status" value="1"/>
</dbReference>
<dbReference type="CDD" id="cd00383">
    <property type="entry name" value="trans_reg_C"/>
    <property type="match status" value="1"/>
</dbReference>
<dbReference type="SMART" id="SM00862">
    <property type="entry name" value="Trans_reg_C"/>
    <property type="match status" value="1"/>
</dbReference>
<feature type="domain" description="OmpR/PhoB-type" evidence="3">
    <location>
        <begin position="24"/>
        <end position="121"/>
    </location>
</feature>
<dbReference type="Gene3D" id="3.40.50.300">
    <property type="entry name" value="P-loop containing nucleotide triphosphate hydrolases"/>
    <property type="match status" value="1"/>
</dbReference>
<comment type="caution">
    <text evidence="4">The sequence shown here is derived from an EMBL/GenBank/DDBJ whole genome shotgun (WGS) entry which is preliminary data.</text>
</comment>
<dbReference type="GO" id="GO:0000160">
    <property type="term" value="P:phosphorelay signal transduction system"/>
    <property type="evidence" value="ECO:0007669"/>
    <property type="project" value="InterPro"/>
</dbReference>
<reference evidence="4 5" key="1">
    <citation type="submission" date="2019-12" db="EMBL/GenBank/DDBJ databases">
        <title>Rhizobium genotypes associated with high levels of biological nitrogen fixation by grain legumes in a temperate-maritime cropping system.</title>
        <authorList>
            <person name="Maluk M."/>
            <person name="Francesc Ferrando Molina F."/>
            <person name="Lopez Del Egido L."/>
            <person name="Lafos M."/>
            <person name="Langarica-Fuentes A."/>
            <person name="Gebre Yohannes G."/>
            <person name="Young M.W."/>
            <person name="Martin P."/>
            <person name="Gantlett R."/>
            <person name="Kenicer G."/>
            <person name="Hawes C."/>
            <person name="Begg G.S."/>
            <person name="Quilliam R.S."/>
            <person name="Squire G.R."/>
            <person name="Poole P.S."/>
            <person name="Young P.W."/>
            <person name="Iannetta P.M."/>
            <person name="James E.K."/>
        </authorList>
    </citation>
    <scope>NUCLEOTIDE SEQUENCE [LARGE SCALE GENOMIC DNA]</scope>
    <source>
        <strain evidence="4 5">JHI1118</strain>
    </source>
</reference>
<accession>A0A6L9UJV5</accession>
<dbReference type="InterPro" id="IPR036388">
    <property type="entry name" value="WH-like_DNA-bd_sf"/>
</dbReference>
<evidence type="ECO:0000256" key="1">
    <source>
        <dbReference type="ARBA" id="ARBA00023125"/>
    </source>
</evidence>
<evidence type="ECO:0000313" key="4">
    <source>
        <dbReference type="EMBL" id="NEI74160.1"/>
    </source>
</evidence>
<gene>
    <name evidence="4" type="ORF">GR212_31880</name>
</gene>
<dbReference type="GO" id="GO:0006355">
    <property type="term" value="P:regulation of DNA-templated transcription"/>
    <property type="evidence" value="ECO:0007669"/>
    <property type="project" value="InterPro"/>
</dbReference>
<evidence type="ECO:0000256" key="2">
    <source>
        <dbReference type="PROSITE-ProRule" id="PRU01091"/>
    </source>
</evidence>
<evidence type="ECO:0000313" key="5">
    <source>
        <dbReference type="Proteomes" id="UP000483035"/>
    </source>
</evidence>
<dbReference type="PANTHER" id="PTHR47691:SF3">
    <property type="entry name" value="HTH-TYPE TRANSCRIPTIONAL REGULATOR RV0890C-RELATED"/>
    <property type="match status" value="1"/>
</dbReference>
<dbReference type="InterPro" id="IPR001867">
    <property type="entry name" value="OmpR/PhoB-type_DNA-bd"/>
</dbReference>
<dbReference type="InterPro" id="IPR016032">
    <property type="entry name" value="Sig_transdc_resp-reg_C-effctor"/>
</dbReference>
<evidence type="ECO:0000259" key="3">
    <source>
        <dbReference type="PROSITE" id="PS51755"/>
    </source>
</evidence>
<dbReference type="PANTHER" id="PTHR47691">
    <property type="entry name" value="REGULATOR-RELATED"/>
    <property type="match status" value="1"/>
</dbReference>
<protein>
    <recommendedName>
        <fullName evidence="3">OmpR/PhoB-type domain-containing protein</fullName>
    </recommendedName>
</protein>